<dbReference type="AlphaFoldDB" id="A0A5C5UYH6"/>
<organism evidence="1 2">
    <name type="scientific">Blastopirellula retiformator</name>
    <dbReference type="NCBI Taxonomy" id="2527970"/>
    <lineage>
        <taxon>Bacteria</taxon>
        <taxon>Pseudomonadati</taxon>
        <taxon>Planctomycetota</taxon>
        <taxon>Planctomycetia</taxon>
        <taxon>Pirellulales</taxon>
        <taxon>Pirellulaceae</taxon>
        <taxon>Blastopirellula</taxon>
    </lineage>
</organism>
<dbReference type="OrthoDB" id="263849at2"/>
<dbReference type="Proteomes" id="UP000318878">
    <property type="component" value="Unassembled WGS sequence"/>
</dbReference>
<name>A0A5C5UYH6_9BACT</name>
<reference evidence="1 2" key="1">
    <citation type="submission" date="2019-02" db="EMBL/GenBank/DDBJ databases">
        <title>Deep-cultivation of Planctomycetes and their phenomic and genomic characterization uncovers novel biology.</title>
        <authorList>
            <person name="Wiegand S."/>
            <person name="Jogler M."/>
            <person name="Boedeker C."/>
            <person name="Pinto D."/>
            <person name="Vollmers J."/>
            <person name="Rivas-Marin E."/>
            <person name="Kohn T."/>
            <person name="Peeters S.H."/>
            <person name="Heuer A."/>
            <person name="Rast P."/>
            <person name="Oberbeckmann S."/>
            <person name="Bunk B."/>
            <person name="Jeske O."/>
            <person name="Meyerdierks A."/>
            <person name="Storesund J.E."/>
            <person name="Kallscheuer N."/>
            <person name="Luecker S."/>
            <person name="Lage O.M."/>
            <person name="Pohl T."/>
            <person name="Merkel B.J."/>
            <person name="Hornburger P."/>
            <person name="Mueller R.-W."/>
            <person name="Bruemmer F."/>
            <person name="Labrenz M."/>
            <person name="Spormann A.M."/>
            <person name="Op Den Camp H."/>
            <person name="Overmann J."/>
            <person name="Amann R."/>
            <person name="Jetten M.S.M."/>
            <person name="Mascher T."/>
            <person name="Medema M.H."/>
            <person name="Devos D.P."/>
            <person name="Kaster A.-K."/>
            <person name="Ovreas L."/>
            <person name="Rohde M."/>
            <person name="Galperin M.Y."/>
            <person name="Jogler C."/>
        </authorList>
    </citation>
    <scope>NUCLEOTIDE SEQUENCE [LARGE SCALE GENOMIC DNA]</scope>
    <source>
        <strain evidence="1 2">Enr8</strain>
    </source>
</reference>
<dbReference type="RefSeq" id="WP_146435379.1">
    <property type="nucleotide sequence ID" value="NZ_SJPF01000005.1"/>
</dbReference>
<keyword evidence="2" id="KW-1185">Reference proteome</keyword>
<comment type="caution">
    <text evidence="1">The sequence shown here is derived from an EMBL/GenBank/DDBJ whole genome shotgun (WGS) entry which is preliminary data.</text>
</comment>
<proteinExistence type="predicted"/>
<protein>
    <submittedName>
        <fullName evidence="1">Uncharacterized protein</fullName>
    </submittedName>
</protein>
<evidence type="ECO:0000313" key="1">
    <source>
        <dbReference type="EMBL" id="TWT30710.1"/>
    </source>
</evidence>
<gene>
    <name evidence="1" type="ORF">Enr8_42330</name>
</gene>
<dbReference type="EMBL" id="SJPF01000005">
    <property type="protein sequence ID" value="TWT30710.1"/>
    <property type="molecule type" value="Genomic_DNA"/>
</dbReference>
<evidence type="ECO:0000313" key="2">
    <source>
        <dbReference type="Proteomes" id="UP000318878"/>
    </source>
</evidence>
<accession>A0A5C5UYH6</accession>
<sequence length="246" mass="25662">MTAFTPKANLAMKAWKTVAEYFTHFLVDPVELVVTGTDANAAITIKDAAGGGYGVLTSGGDSVGDNDGVILKTPGEIFKFDDNGFAIRSQIAFTPSGGNVDNIMPVGVMSGVTHLTFLGDDGAGPPADYWGAAIYKVDGGTTWICEVSNGTNQQTLDTGIAADGTEATFEIEYKPAVGAPAYGEVAFRINGELIRQPGTFAREHFKPEFSLTSATEMLGLIGVKCGSAAEKSIDINAFGFAIGLDN</sequence>